<dbReference type="SMART" id="SM00005">
    <property type="entry name" value="DEATH"/>
    <property type="match status" value="1"/>
</dbReference>
<dbReference type="Gene3D" id="1.10.533.10">
    <property type="entry name" value="Death Domain, Fas"/>
    <property type="match status" value="1"/>
</dbReference>
<feature type="domain" description="Death" evidence="1">
    <location>
        <begin position="99"/>
        <end position="184"/>
    </location>
</feature>
<keyword evidence="3" id="KW-1185">Reference proteome</keyword>
<dbReference type="OrthoDB" id="535509at2759"/>
<comment type="caution">
    <text evidence="2">The sequence shown here is derived from an EMBL/GenBank/DDBJ whole genome shotgun (WGS) entry which is preliminary data.</text>
</comment>
<evidence type="ECO:0000259" key="1">
    <source>
        <dbReference type="PROSITE" id="PS50017"/>
    </source>
</evidence>
<dbReference type="InterPro" id="IPR000488">
    <property type="entry name" value="Death_dom"/>
</dbReference>
<dbReference type="GO" id="GO:0007165">
    <property type="term" value="P:signal transduction"/>
    <property type="evidence" value="ECO:0007669"/>
    <property type="project" value="InterPro"/>
</dbReference>
<dbReference type="PANTHER" id="PTHR15077">
    <property type="entry name" value="FAS-ASSOCIATING DEATH DOMAIN-CONTAINING PROTEIN FADD"/>
    <property type="match status" value="1"/>
</dbReference>
<accession>A0A2G8L5W8</accession>
<dbReference type="InterPro" id="IPR016729">
    <property type="entry name" value="FADD"/>
</dbReference>
<name>A0A2G8L5W8_STIJA</name>
<sequence>MVIDVVLADRQNRRLEEISFKRVASCNGGFCTFVLNIKEGTQERHNCKCHFEAGQESELVELLFILKNPSLPSHQAIRGEAEGNPAGAEAMTKDSEVVTNETLQDLSGNLPKEWRDVGRKLKLEEADICNIEENNRNKLQKEVIYQMLLLWKQKRGMAATNKALINALREAGRQDLHDNFLKLGKFENVPFNVFFL</sequence>
<protein>
    <recommendedName>
        <fullName evidence="1">Death domain-containing protein</fullName>
    </recommendedName>
</protein>
<proteinExistence type="predicted"/>
<gene>
    <name evidence="2" type="ORF">BSL78_07447</name>
</gene>
<dbReference type="PANTHER" id="PTHR15077:SF12">
    <property type="entry name" value="DEATH DOMAIN-CONTAINING PROTEIN"/>
    <property type="match status" value="1"/>
</dbReference>
<dbReference type="Proteomes" id="UP000230750">
    <property type="component" value="Unassembled WGS sequence"/>
</dbReference>
<dbReference type="SUPFAM" id="SSF47986">
    <property type="entry name" value="DEATH domain"/>
    <property type="match status" value="1"/>
</dbReference>
<evidence type="ECO:0000313" key="2">
    <source>
        <dbReference type="EMBL" id="PIK55638.1"/>
    </source>
</evidence>
<evidence type="ECO:0000313" key="3">
    <source>
        <dbReference type="Proteomes" id="UP000230750"/>
    </source>
</evidence>
<dbReference type="Pfam" id="PF00531">
    <property type="entry name" value="Death"/>
    <property type="match status" value="1"/>
</dbReference>
<dbReference type="InterPro" id="IPR011029">
    <property type="entry name" value="DEATH-like_dom_sf"/>
</dbReference>
<dbReference type="PROSITE" id="PS50017">
    <property type="entry name" value="DEATH_DOMAIN"/>
    <property type="match status" value="1"/>
</dbReference>
<dbReference type="EMBL" id="MRZV01000207">
    <property type="protein sequence ID" value="PIK55638.1"/>
    <property type="molecule type" value="Genomic_DNA"/>
</dbReference>
<reference evidence="2 3" key="1">
    <citation type="journal article" date="2017" name="PLoS Biol.">
        <title>The sea cucumber genome provides insights into morphological evolution and visceral regeneration.</title>
        <authorList>
            <person name="Zhang X."/>
            <person name="Sun L."/>
            <person name="Yuan J."/>
            <person name="Sun Y."/>
            <person name="Gao Y."/>
            <person name="Zhang L."/>
            <person name="Li S."/>
            <person name="Dai H."/>
            <person name="Hamel J.F."/>
            <person name="Liu C."/>
            <person name="Yu Y."/>
            <person name="Liu S."/>
            <person name="Lin W."/>
            <person name="Guo K."/>
            <person name="Jin S."/>
            <person name="Xu P."/>
            <person name="Storey K.B."/>
            <person name="Huan P."/>
            <person name="Zhang T."/>
            <person name="Zhou Y."/>
            <person name="Zhang J."/>
            <person name="Lin C."/>
            <person name="Li X."/>
            <person name="Xing L."/>
            <person name="Huo D."/>
            <person name="Sun M."/>
            <person name="Wang L."/>
            <person name="Mercier A."/>
            <person name="Li F."/>
            <person name="Yang H."/>
            <person name="Xiang J."/>
        </authorList>
    </citation>
    <scope>NUCLEOTIDE SEQUENCE [LARGE SCALE GENOMIC DNA]</scope>
    <source>
        <strain evidence="2">Shaxun</strain>
        <tissue evidence="2">Muscle</tissue>
    </source>
</reference>
<dbReference type="CDD" id="cd01670">
    <property type="entry name" value="Death"/>
    <property type="match status" value="1"/>
</dbReference>
<dbReference type="AlphaFoldDB" id="A0A2G8L5W8"/>
<organism evidence="2 3">
    <name type="scientific">Stichopus japonicus</name>
    <name type="common">Sea cucumber</name>
    <dbReference type="NCBI Taxonomy" id="307972"/>
    <lineage>
        <taxon>Eukaryota</taxon>
        <taxon>Metazoa</taxon>
        <taxon>Echinodermata</taxon>
        <taxon>Eleutherozoa</taxon>
        <taxon>Echinozoa</taxon>
        <taxon>Holothuroidea</taxon>
        <taxon>Aspidochirotacea</taxon>
        <taxon>Aspidochirotida</taxon>
        <taxon>Stichopodidae</taxon>
        <taxon>Apostichopus</taxon>
    </lineage>
</organism>